<keyword evidence="1" id="KW-0902">Two-component regulatory system</keyword>
<dbReference type="Proteomes" id="UP000325563">
    <property type="component" value="Chromosome"/>
</dbReference>
<dbReference type="InterPro" id="IPR011990">
    <property type="entry name" value="TPR-like_helical_dom_sf"/>
</dbReference>
<dbReference type="GeneID" id="95610225"/>
<reference evidence="3 4" key="1">
    <citation type="submission" date="2017-09" db="EMBL/GenBank/DDBJ databases">
        <authorList>
            <person name="Lee N."/>
            <person name="Cho B.-K."/>
        </authorList>
    </citation>
    <scope>NUCLEOTIDE SEQUENCE [LARGE SCALE GENOMIC DNA]</scope>
    <source>
        <strain evidence="3 4">ATCC 27476</strain>
    </source>
</reference>
<gene>
    <name evidence="3" type="ORF">CP980_06570</name>
</gene>
<evidence type="ECO:0000256" key="1">
    <source>
        <dbReference type="ARBA" id="ARBA00023012"/>
    </source>
</evidence>
<accession>A0A5J6JAP8</accession>
<evidence type="ECO:0000313" key="4">
    <source>
        <dbReference type="Proteomes" id="UP000325563"/>
    </source>
</evidence>
<organism evidence="3 4">
    <name type="scientific">Streptomyces vinaceus</name>
    <dbReference type="NCBI Taxonomy" id="1960"/>
    <lineage>
        <taxon>Bacteria</taxon>
        <taxon>Bacillati</taxon>
        <taxon>Actinomycetota</taxon>
        <taxon>Actinomycetes</taxon>
        <taxon>Kitasatosporales</taxon>
        <taxon>Streptomycetaceae</taxon>
        <taxon>Streptomyces</taxon>
    </lineage>
</organism>
<evidence type="ECO:0000313" key="3">
    <source>
        <dbReference type="EMBL" id="QEV44766.1"/>
    </source>
</evidence>
<dbReference type="EMBL" id="CP023692">
    <property type="protein sequence ID" value="QEV44766.1"/>
    <property type="molecule type" value="Genomic_DNA"/>
</dbReference>
<dbReference type="GO" id="GO:0000160">
    <property type="term" value="P:phosphorelay signal transduction system"/>
    <property type="evidence" value="ECO:0007669"/>
    <property type="project" value="UniProtKB-KW"/>
</dbReference>
<proteinExistence type="predicted"/>
<dbReference type="AlphaFoldDB" id="A0A5J6JAP8"/>
<dbReference type="Pfam" id="PF03704">
    <property type="entry name" value="BTAD"/>
    <property type="match status" value="1"/>
</dbReference>
<sequence length="62" mass="6872">MIEAHLAEGNLIEAVRAYDTYRALVKRDLGVEPGGELSGLTRNFCRSATRNREVAAARVRRA</sequence>
<dbReference type="Gene3D" id="1.25.40.10">
    <property type="entry name" value="Tetratricopeptide repeat domain"/>
    <property type="match status" value="1"/>
</dbReference>
<protein>
    <recommendedName>
        <fullName evidence="2">Bacterial transcriptional activator domain-containing protein</fullName>
    </recommendedName>
</protein>
<dbReference type="InterPro" id="IPR005158">
    <property type="entry name" value="BTAD"/>
</dbReference>
<keyword evidence="4" id="KW-1185">Reference proteome</keyword>
<evidence type="ECO:0000259" key="2">
    <source>
        <dbReference type="Pfam" id="PF03704"/>
    </source>
</evidence>
<feature type="domain" description="Bacterial transcriptional activator" evidence="2">
    <location>
        <begin position="2"/>
        <end position="42"/>
    </location>
</feature>
<dbReference type="RefSeq" id="WP_150492978.1">
    <property type="nucleotide sequence ID" value="NZ_CP023692.1"/>
</dbReference>
<dbReference type="SUPFAM" id="SSF48452">
    <property type="entry name" value="TPR-like"/>
    <property type="match status" value="1"/>
</dbReference>
<name>A0A5J6JAP8_STRVI</name>
<dbReference type="KEGG" id="svn:CP980_06570"/>